<dbReference type="SUPFAM" id="SSF56672">
    <property type="entry name" value="DNA/RNA polymerases"/>
    <property type="match status" value="1"/>
</dbReference>
<gene>
    <name evidence="4" type="ORF">SAMN05216271_3454</name>
</gene>
<evidence type="ECO:0000256" key="1">
    <source>
        <dbReference type="ARBA" id="ARBA00010945"/>
    </source>
</evidence>
<keyword evidence="2" id="KW-0227">DNA damage</keyword>
<dbReference type="InterPro" id="IPR001126">
    <property type="entry name" value="UmuC"/>
</dbReference>
<evidence type="ECO:0000259" key="3">
    <source>
        <dbReference type="Pfam" id="PF00817"/>
    </source>
</evidence>
<dbReference type="AlphaFoldDB" id="A0A1H1X6Q5"/>
<dbReference type="PANTHER" id="PTHR35369">
    <property type="entry name" value="BLR3025 PROTEIN-RELATED"/>
    <property type="match status" value="1"/>
</dbReference>
<evidence type="ECO:0000313" key="5">
    <source>
        <dbReference type="Proteomes" id="UP000243413"/>
    </source>
</evidence>
<protein>
    <submittedName>
        <fullName evidence="4">Protein ImuB</fullName>
    </submittedName>
</protein>
<dbReference type="EMBL" id="LT629763">
    <property type="protein sequence ID" value="SDT05035.1"/>
    <property type="molecule type" value="Genomic_DNA"/>
</dbReference>
<sequence>MRWACILLPQLALDAVLRTREDPLQPLVLVQGPVQRRLVQAVNPAARELGIRRGQTLTAARALSDDFVCVEHDPEHVQYWQTFLAAWAYRFSSHVSLDYPRALLVEVQSSLGLFGPWPRFEQRLRRELAELGFSHRIAVAPNALAARVLVNVADGLAVDELQLPDYLRELPVSRSGFAPEAADELSRMGLRKLHQVLALPRASLARRFPRSLLDHLDTLQGLHPLALGAYQPPDDFAGRVEFNFEVESIASLLFPLRRLTGDLAVFLAGRDCGVQRFVLLLEHREGEPTQVPVGLLSADREPGMLFELARGRLEAVQLRAPVQAFAVRAQELPRFVPAAGELFVERPQQSLAWEQLRERLRARLGDDAVQGLALCADHRPEQAWSAQPQAGAAQLDEPPRPGWLLAEPQPLDDLFPRILCGPERIESGWWDGGDVRRDYYLVETRDGRRAWAFHAAGGAGPMWVHGWFA</sequence>
<dbReference type="OrthoDB" id="5298951at2"/>
<dbReference type="GO" id="GO:0006281">
    <property type="term" value="P:DNA repair"/>
    <property type="evidence" value="ECO:0007669"/>
    <property type="project" value="InterPro"/>
</dbReference>
<name>A0A1H1X6Q5_9GAMM</name>
<dbReference type="InterPro" id="IPR043502">
    <property type="entry name" value="DNA/RNA_pol_sf"/>
</dbReference>
<reference evidence="5" key="1">
    <citation type="submission" date="2016-10" db="EMBL/GenBank/DDBJ databases">
        <authorList>
            <person name="Varghese N."/>
            <person name="Submissions S."/>
        </authorList>
    </citation>
    <scope>NUCLEOTIDE SEQUENCE [LARGE SCALE GENOMIC DNA]</scope>
    <source>
        <strain evidence="5">JCM 14963</strain>
    </source>
</reference>
<proteinExistence type="inferred from homology"/>
<dbReference type="Proteomes" id="UP000243413">
    <property type="component" value="Chromosome I"/>
</dbReference>
<dbReference type="InterPro" id="IPR043128">
    <property type="entry name" value="Rev_trsase/Diguanyl_cyclase"/>
</dbReference>
<organism evidence="4 5">
    <name type="scientific">Halopseudomonas sabulinigri</name>
    <dbReference type="NCBI Taxonomy" id="472181"/>
    <lineage>
        <taxon>Bacteria</taxon>
        <taxon>Pseudomonadati</taxon>
        <taxon>Pseudomonadota</taxon>
        <taxon>Gammaproteobacteria</taxon>
        <taxon>Pseudomonadales</taxon>
        <taxon>Pseudomonadaceae</taxon>
        <taxon>Halopseudomonas</taxon>
    </lineage>
</organism>
<dbReference type="Gene3D" id="3.30.70.270">
    <property type="match status" value="1"/>
</dbReference>
<comment type="similarity">
    <text evidence="1">Belongs to the DNA polymerase type-Y family.</text>
</comment>
<dbReference type="Pfam" id="PF00817">
    <property type="entry name" value="IMS"/>
    <property type="match status" value="1"/>
</dbReference>
<dbReference type="CDD" id="cd03468">
    <property type="entry name" value="PolY_like"/>
    <property type="match status" value="1"/>
</dbReference>
<evidence type="ECO:0000256" key="2">
    <source>
        <dbReference type="ARBA" id="ARBA00022763"/>
    </source>
</evidence>
<evidence type="ECO:0000313" key="4">
    <source>
        <dbReference type="EMBL" id="SDT05035.1"/>
    </source>
</evidence>
<dbReference type="Gene3D" id="3.40.1170.60">
    <property type="match status" value="1"/>
</dbReference>
<feature type="domain" description="UmuC" evidence="3">
    <location>
        <begin position="26"/>
        <end position="149"/>
    </location>
</feature>
<dbReference type="InterPro" id="IPR050356">
    <property type="entry name" value="SulA_CellDiv_inhibitor"/>
</dbReference>
<accession>A0A1H1X6Q5</accession>
<dbReference type="PANTHER" id="PTHR35369:SF2">
    <property type="entry name" value="BLR3025 PROTEIN"/>
    <property type="match status" value="1"/>
</dbReference>
<dbReference type="STRING" id="472181.SAMN05216271_3454"/>
<dbReference type="RefSeq" id="WP_092288060.1">
    <property type="nucleotide sequence ID" value="NZ_LT629763.1"/>
</dbReference>